<keyword evidence="2" id="KW-0282">Flagellum</keyword>
<organism evidence="2">
    <name type="scientific">Trepomonas sp. PC1</name>
    <dbReference type="NCBI Taxonomy" id="1076344"/>
    <lineage>
        <taxon>Eukaryota</taxon>
        <taxon>Metamonada</taxon>
        <taxon>Diplomonadida</taxon>
        <taxon>Hexamitidae</taxon>
        <taxon>Hexamitinae</taxon>
        <taxon>Trepomonas</taxon>
    </lineage>
</organism>
<feature type="non-terminal residue" evidence="2">
    <location>
        <position position="602"/>
    </location>
</feature>
<dbReference type="PANTHER" id="PTHR31432">
    <property type="entry name" value="INTRAFLAGELLAR TRANSPORT PROTEIN 74 HOMOLOG"/>
    <property type="match status" value="1"/>
</dbReference>
<protein>
    <submittedName>
        <fullName evidence="2">Intraflagellar transport protein 72/74</fullName>
    </submittedName>
</protein>
<name>A0A146KDK7_9EUKA</name>
<feature type="coiled-coil region" evidence="1">
    <location>
        <begin position="438"/>
        <end position="541"/>
    </location>
</feature>
<evidence type="ECO:0000313" key="2">
    <source>
        <dbReference type="EMBL" id="JAP94833.1"/>
    </source>
</evidence>
<dbReference type="PANTHER" id="PTHR31432:SF0">
    <property type="entry name" value="INTRAFLAGELLAR TRANSPORT PROTEIN 74 HOMOLOG"/>
    <property type="match status" value="1"/>
</dbReference>
<proteinExistence type="predicted"/>
<evidence type="ECO:0000256" key="1">
    <source>
        <dbReference type="SAM" id="Coils"/>
    </source>
</evidence>
<feature type="coiled-coil region" evidence="1">
    <location>
        <begin position="301"/>
        <end position="362"/>
    </location>
</feature>
<dbReference type="GO" id="GO:0035735">
    <property type="term" value="P:intraciliary transport involved in cilium assembly"/>
    <property type="evidence" value="ECO:0007669"/>
    <property type="project" value="TreeGrafter"/>
</dbReference>
<keyword evidence="2" id="KW-0969">Cilium</keyword>
<feature type="coiled-coil region" evidence="1">
    <location>
        <begin position="118"/>
        <end position="238"/>
    </location>
</feature>
<accession>A0A146KDK7</accession>
<dbReference type="AlphaFoldDB" id="A0A146KDK7"/>
<dbReference type="GO" id="GO:0030992">
    <property type="term" value="C:intraciliary transport particle B"/>
    <property type="evidence" value="ECO:0007669"/>
    <property type="project" value="InterPro"/>
</dbReference>
<dbReference type="GO" id="GO:0048487">
    <property type="term" value="F:beta-tubulin binding"/>
    <property type="evidence" value="ECO:0007669"/>
    <property type="project" value="InterPro"/>
</dbReference>
<dbReference type="EMBL" id="GDID01001773">
    <property type="protein sequence ID" value="JAP94833.1"/>
    <property type="molecule type" value="Transcribed_RNA"/>
</dbReference>
<keyword evidence="2" id="KW-0966">Cell projection</keyword>
<reference evidence="2" key="1">
    <citation type="submission" date="2015-07" db="EMBL/GenBank/DDBJ databases">
        <title>Adaptation to a free-living lifestyle via gene acquisitions in the diplomonad Trepomonas sp. PC1.</title>
        <authorList>
            <person name="Xu F."/>
            <person name="Jerlstrom-Hultqvist J."/>
            <person name="Kolisko M."/>
            <person name="Simpson A.G.B."/>
            <person name="Roger A.J."/>
            <person name="Svard S.G."/>
            <person name="Andersson J.O."/>
        </authorList>
    </citation>
    <scope>NUCLEOTIDE SEQUENCE</scope>
    <source>
        <strain evidence="2">PC1</strain>
    </source>
</reference>
<dbReference type="GO" id="GO:0005929">
    <property type="term" value="C:cilium"/>
    <property type="evidence" value="ECO:0007669"/>
    <property type="project" value="TreeGrafter"/>
</dbReference>
<gene>
    <name evidence="2" type="ORF">TPC1_12371</name>
</gene>
<keyword evidence="1" id="KW-0175">Coiled coil</keyword>
<sequence>MVPSNSVVLIHRSFSTKHKAQSSYQFSGLILYLFAYVLSIHCLQKYIILPYHPMQPNNPFGRTASGRPVTKGSVQIKAEGEAAKANVELGDRLITSHGLKGAMTATGKRQVKDATFYMTEIRNRIALINKEADALQNSTQELKKREGITKRLTETVNDLRTRVSDLQGELHDITYSQSRFKEGASLDDLRTEAQNAEEQANKLRNESNIAFKAREEAGQRLEKNEQAAQRMRAEVEARIQNDLGEDVARQFHNLSLENITLGQQEQELRKKLMEQSHITSQAYANAFVLQNQQNQQNITKAIDLHREIRACKREIEQLRNELSKDQTEDPEFSIKQQLRNSIKQVSNECKQLMEDIKQQESSVAIRKKILAEITPDVMTAVTKEQKDMIKNVMKAERTLHEWPKQKTELVSNISRLQQQNLGFLQRLPNPIQTSDSDSVNVSNQLQLKTRELERLKEQESKIQSEQNQLQMQVQQMNETLISLHQTVAEVENIDDVQQTEQQLKQKLAQMVEEHKNLQGKLKEVNAELTSMEEKVAANENVQTLRNLFNGLSQNLQKQYQMEQYIKQREVESNYEVEKKQVQQIMEEINKQLLDAKWKATMK</sequence>
<dbReference type="InterPro" id="IPR029602">
    <property type="entry name" value="IFT74"/>
</dbReference>